<keyword evidence="3" id="KW-1185">Reference proteome</keyword>
<evidence type="ECO:0000313" key="2">
    <source>
        <dbReference type="EMBL" id="QQP35257.1"/>
    </source>
</evidence>
<dbReference type="EMBL" id="CP045907">
    <property type="protein sequence ID" value="QQP35257.1"/>
    <property type="molecule type" value="Genomic_DNA"/>
</dbReference>
<name>A0A7T8GPA8_CALRO</name>
<feature type="region of interest" description="Disordered" evidence="1">
    <location>
        <begin position="1"/>
        <end position="65"/>
    </location>
</feature>
<dbReference type="Proteomes" id="UP000595437">
    <property type="component" value="Chromosome 18"/>
</dbReference>
<organism evidence="2 3">
    <name type="scientific">Caligus rogercresseyi</name>
    <name type="common">Sea louse</name>
    <dbReference type="NCBI Taxonomy" id="217165"/>
    <lineage>
        <taxon>Eukaryota</taxon>
        <taxon>Metazoa</taxon>
        <taxon>Ecdysozoa</taxon>
        <taxon>Arthropoda</taxon>
        <taxon>Crustacea</taxon>
        <taxon>Multicrustacea</taxon>
        <taxon>Hexanauplia</taxon>
        <taxon>Copepoda</taxon>
        <taxon>Siphonostomatoida</taxon>
        <taxon>Caligidae</taxon>
        <taxon>Caligus</taxon>
    </lineage>
</organism>
<accession>A0A7T8GPA8</accession>
<proteinExistence type="predicted"/>
<sequence length="130" mass="13706">MDGGLFGGGGGGCSGGGVPSPQGSESWGERVREPLHGEREPSSQSLGVGAGHGAQNTEEPEDRNNVLKSFTKNTASKTRHKLKAKIVSSFKTPSVSCSLVGKFRAHGTDSGTWTSARRFMVPRTSLERHP</sequence>
<reference evidence="3" key="1">
    <citation type="submission" date="2021-01" db="EMBL/GenBank/DDBJ databases">
        <title>Caligus Genome Assembly.</title>
        <authorList>
            <person name="Gallardo-Escarate C."/>
        </authorList>
    </citation>
    <scope>NUCLEOTIDE SEQUENCE [LARGE SCALE GENOMIC DNA]</scope>
</reference>
<protein>
    <submittedName>
        <fullName evidence="2">WD repeat-containing protein 37</fullName>
    </submittedName>
</protein>
<feature type="compositionally biased region" description="Basic and acidic residues" evidence="1">
    <location>
        <begin position="27"/>
        <end position="41"/>
    </location>
</feature>
<evidence type="ECO:0000313" key="3">
    <source>
        <dbReference type="Proteomes" id="UP000595437"/>
    </source>
</evidence>
<feature type="non-terminal residue" evidence="2">
    <location>
        <position position="130"/>
    </location>
</feature>
<evidence type="ECO:0000256" key="1">
    <source>
        <dbReference type="SAM" id="MobiDB-lite"/>
    </source>
</evidence>
<gene>
    <name evidence="2" type="ORF">FKW44_023425</name>
</gene>
<dbReference type="AlphaFoldDB" id="A0A7T8GPA8"/>
<feature type="compositionally biased region" description="Gly residues" evidence="1">
    <location>
        <begin position="1"/>
        <end position="18"/>
    </location>
</feature>